<organism evidence="1 2">
    <name type="scientific">Paramarasmius palmivorus</name>
    <dbReference type="NCBI Taxonomy" id="297713"/>
    <lineage>
        <taxon>Eukaryota</taxon>
        <taxon>Fungi</taxon>
        <taxon>Dikarya</taxon>
        <taxon>Basidiomycota</taxon>
        <taxon>Agaricomycotina</taxon>
        <taxon>Agaricomycetes</taxon>
        <taxon>Agaricomycetidae</taxon>
        <taxon>Agaricales</taxon>
        <taxon>Marasmiineae</taxon>
        <taxon>Marasmiaceae</taxon>
        <taxon>Paramarasmius</taxon>
    </lineage>
</organism>
<protein>
    <submittedName>
        <fullName evidence="1">Uncharacterized protein</fullName>
    </submittedName>
</protein>
<evidence type="ECO:0000313" key="2">
    <source>
        <dbReference type="Proteomes" id="UP001383192"/>
    </source>
</evidence>
<proteinExistence type="predicted"/>
<reference evidence="1 2" key="1">
    <citation type="submission" date="2024-01" db="EMBL/GenBank/DDBJ databases">
        <title>A draft genome for a cacao thread blight-causing isolate of Paramarasmius palmivorus.</title>
        <authorList>
            <person name="Baruah I.K."/>
            <person name="Bukari Y."/>
            <person name="Amoako-Attah I."/>
            <person name="Meinhardt L.W."/>
            <person name="Bailey B.A."/>
            <person name="Cohen S.P."/>
        </authorList>
    </citation>
    <scope>NUCLEOTIDE SEQUENCE [LARGE SCALE GENOMIC DNA]</scope>
    <source>
        <strain evidence="1 2">GH-12</strain>
    </source>
</reference>
<dbReference type="AlphaFoldDB" id="A0AAW0CGS4"/>
<dbReference type="Proteomes" id="UP001383192">
    <property type="component" value="Unassembled WGS sequence"/>
</dbReference>
<keyword evidence="2" id="KW-1185">Reference proteome</keyword>
<dbReference type="EMBL" id="JAYKXP010000043">
    <property type="protein sequence ID" value="KAK7038682.1"/>
    <property type="molecule type" value="Genomic_DNA"/>
</dbReference>
<accession>A0AAW0CGS4</accession>
<comment type="caution">
    <text evidence="1">The sequence shown here is derived from an EMBL/GenBank/DDBJ whole genome shotgun (WGS) entry which is preliminary data.</text>
</comment>
<sequence>MLPINQLVRLRSISNWTLANVNQYYKTAFGASPLYGRYFNYEDQTSFRSKLAKTGAIVTTLSLVHILSRQPVVQPSKLYVYSPAEHVQELGIFLAESKYKFSPLPPKTTDDITIPAQAGTFEDALRIEHSRSKPNTGNLPEFCDDSTVSGVFNFKKDSNVICIVGTRTGALEIILSFHSTLFMNLATANQIISLYPMSSFVRKEALVLQDLTPTTLGVLQTFEAEGWRTTTTLSGEQALSTVEELSFQTRYPGDHHTWTIDMEPTVSPDTNRHYRALRVSSWHLTCPDIDTTSLTFERLEFENLGMSIILTSEAEKAVWGHPCFFEQHHSLLSRCTMEIIDTNNPASSDNDSDSECSMSTTDSLLTALDAEMNQYRYTVTSDSCNHSAVFHYTDFESAVTEYLRGFYPLMKATHESNLTVRKIRAYLLSLDARFPSETQPILHPSGHALVLILDTLENIRKMGHCHTVRFELDFTLATATNTITTICTVVVPGRLIDTIREELSRLDSRDESHFTAAGVLITFEGYDDII</sequence>
<name>A0AAW0CGS4_9AGAR</name>
<gene>
    <name evidence="1" type="ORF">VNI00_010566</name>
</gene>
<evidence type="ECO:0000313" key="1">
    <source>
        <dbReference type="EMBL" id="KAK7038682.1"/>
    </source>
</evidence>